<name>A0A0M4E827_DROBS</name>
<protein>
    <submittedName>
        <fullName evidence="2">Maker455</fullName>
    </submittedName>
</protein>
<feature type="transmembrane region" description="Helical" evidence="1">
    <location>
        <begin position="9"/>
        <end position="30"/>
    </location>
</feature>
<dbReference type="STRING" id="30019.A0A0M4E827"/>
<keyword evidence="1" id="KW-0812">Transmembrane</keyword>
<keyword evidence="1" id="KW-1133">Transmembrane helix</keyword>
<sequence>MVDKMLRNILIYVVLSTFVGTLLVSSIRLACPSCRSPDSCKEPATEICNQTTANASNAFLTTLHTDVPEVNNTDNFHCGSFNYRKYPNQFDTYAFKGCIYADLPLCELTFNSELNEAWIKRCAWSTPNELPDDDDDAAGSLAQSTYTMMASFMILGLLKLWRV</sequence>
<keyword evidence="3" id="KW-1185">Reference proteome</keyword>
<dbReference type="Proteomes" id="UP000494163">
    <property type="component" value="Chromosome 2L"/>
</dbReference>
<dbReference type="AlphaFoldDB" id="A0A0M4E827"/>
<accession>A0A0M4E827</accession>
<gene>
    <name evidence="2" type="ORF">Dbus_chr2Lg1112</name>
</gene>
<proteinExistence type="predicted"/>
<reference evidence="2 3" key="1">
    <citation type="submission" date="2015-08" db="EMBL/GenBank/DDBJ databases">
        <title>Ancestral chromatin configuration constrains chromatin evolution on differentiating sex chromosomes in Drosophila.</title>
        <authorList>
            <person name="Zhou Q."/>
            <person name="Bachtrog D."/>
        </authorList>
    </citation>
    <scope>NUCLEOTIDE SEQUENCE [LARGE SCALE GENOMIC DNA]</scope>
    <source>
        <tissue evidence="2">Whole larvae</tissue>
    </source>
</reference>
<keyword evidence="1" id="KW-0472">Membrane</keyword>
<evidence type="ECO:0000313" key="2">
    <source>
        <dbReference type="EMBL" id="ALC39027.1"/>
    </source>
</evidence>
<dbReference type="OMA" id="ESCRNAN"/>
<evidence type="ECO:0000256" key="1">
    <source>
        <dbReference type="SAM" id="Phobius"/>
    </source>
</evidence>
<dbReference type="OrthoDB" id="7854956at2759"/>
<dbReference type="EMBL" id="CP012523">
    <property type="protein sequence ID" value="ALC39027.1"/>
    <property type="molecule type" value="Genomic_DNA"/>
</dbReference>
<evidence type="ECO:0000313" key="3">
    <source>
        <dbReference type="Proteomes" id="UP000494163"/>
    </source>
</evidence>
<organism evidence="2 3">
    <name type="scientific">Drosophila busckii</name>
    <name type="common">Fruit fly</name>
    <dbReference type="NCBI Taxonomy" id="30019"/>
    <lineage>
        <taxon>Eukaryota</taxon>
        <taxon>Metazoa</taxon>
        <taxon>Ecdysozoa</taxon>
        <taxon>Arthropoda</taxon>
        <taxon>Hexapoda</taxon>
        <taxon>Insecta</taxon>
        <taxon>Pterygota</taxon>
        <taxon>Neoptera</taxon>
        <taxon>Endopterygota</taxon>
        <taxon>Diptera</taxon>
        <taxon>Brachycera</taxon>
        <taxon>Muscomorpha</taxon>
        <taxon>Ephydroidea</taxon>
        <taxon>Drosophilidae</taxon>
        <taxon>Drosophila</taxon>
    </lineage>
</organism>